<dbReference type="PANTHER" id="PTHR44337:SF20">
    <property type="entry name" value="CARCINOEMBRYONIC ANTIGEN-RELATED CELL ADHESION MOLECULE 5-RELATED"/>
    <property type="match status" value="1"/>
</dbReference>
<evidence type="ECO:0000313" key="7">
    <source>
        <dbReference type="RefSeq" id="XP_017325305.1"/>
    </source>
</evidence>
<accession>A0A2D0R669</accession>
<dbReference type="InterPro" id="IPR052598">
    <property type="entry name" value="IgSF_CEA-related"/>
</dbReference>
<keyword evidence="6" id="KW-1185">Reference proteome</keyword>
<keyword evidence="1" id="KW-0732">Signal</keyword>
<dbReference type="InterPro" id="IPR013098">
    <property type="entry name" value="Ig_I-set"/>
</dbReference>
<dbReference type="SMART" id="SM00409">
    <property type="entry name" value="IG"/>
    <property type="match status" value="7"/>
</dbReference>
<dbReference type="RefSeq" id="XP_017325305.1">
    <property type="nucleotide sequence ID" value="XM_017469816.3"/>
</dbReference>
<keyword evidence="4" id="KW-0393">Immunoglobulin domain</keyword>
<feature type="domain" description="Ig-like" evidence="5">
    <location>
        <begin position="137"/>
        <end position="227"/>
    </location>
</feature>
<dbReference type="InterPro" id="IPR036179">
    <property type="entry name" value="Ig-like_dom_sf"/>
</dbReference>
<feature type="domain" description="Ig-like" evidence="5">
    <location>
        <begin position="495"/>
        <end position="575"/>
    </location>
</feature>
<feature type="domain" description="Ig-like" evidence="5">
    <location>
        <begin position="577"/>
        <end position="660"/>
    </location>
</feature>
<dbReference type="AlphaFoldDB" id="A0A2D0R669"/>
<feature type="domain" description="Ig-like" evidence="5">
    <location>
        <begin position="317"/>
        <end position="401"/>
    </location>
</feature>
<dbReference type="CTD" id="634"/>
<dbReference type="Proteomes" id="UP000221080">
    <property type="component" value="Chromosome 1"/>
</dbReference>
<dbReference type="InterPro" id="IPR007110">
    <property type="entry name" value="Ig-like_dom"/>
</dbReference>
<evidence type="ECO:0000256" key="3">
    <source>
        <dbReference type="ARBA" id="ARBA00023180"/>
    </source>
</evidence>
<evidence type="ECO:0000256" key="4">
    <source>
        <dbReference type="ARBA" id="ARBA00023319"/>
    </source>
</evidence>
<keyword evidence="2" id="KW-1015">Disulfide bond</keyword>
<name>A0A2D0R669_ICTPU</name>
<dbReference type="InterPro" id="IPR003598">
    <property type="entry name" value="Ig_sub2"/>
</dbReference>
<dbReference type="SUPFAM" id="SSF48726">
    <property type="entry name" value="Immunoglobulin"/>
    <property type="match status" value="7"/>
</dbReference>
<feature type="domain" description="Ig-like" evidence="5">
    <location>
        <begin position="410"/>
        <end position="487"/>
    </location>
</feature>
<dbReference type="KEGG" id="ipu:108266461"/>
<reference evidence="7" key="2">
    <citation type="submission" date="2025-08" db="UniProtKB">
        <authorList>
            <consortium name="RefSeq"/>
        </authorList>
    </citation>
    <scope>IDENTIFICATION</scope>
    <source>
        <tissue evidence="7">Blood</tissue>
    </source>
</reference>
<keyword evidence="3" id="KW-0325">Glycoprotein</keyword>
<evidence type="ECO:0000256" key="1">
    <source>
        <dbReference type="ARBA" id="ARBA00022729"/>
    </source>
</evidence>
<dbReference type="OrthoDB" id="6159398at2759"/>
<dbReference type="InterPro" id="IPR013783">
    <property type="entry name" value="Ig-like_fold"/>
</dbReference>
<gene>
    <name evidence="7" type="primary">ceacam1</name>
</gene>
<evidence type="ECO:0000313" key="6">
    <source>
        <dbReference type="Proteomes" id="UP000221080"/>
    </source>
</evidence>
<dbReference type="Pfam" id="PF13927">
    <property type="entry name" value="Ig_3"/>
    <property type="match status" value="4"/>
</dbReference>
<protein>
    <submittedName>
        <fullName evidence="7">Carcinoembryonic antigen-related cell adhesion molecule 1</fullName>
    </submittedName>
</protein>
<dbReference type="Gene3D" id="2.60.40.10">
    <property type="entry name" value="Immunoglobulins"/>
    <property type="match status" value="7"/>
</dbReference>
<dbReference type="STRING" id="7998.ENSIPUP00000009122"/>
<proteinExistence type="predicted"/>
<dbReference type="InterPro" id="IPR003599">
    <property type="entry name" value="Ig_sub"/>
</dbReference>
<feature type="domain" description="Ig-like" evidence="5">
    <location>
        <begin position="230"/>
        <end position="313"/>
    </location>
</feature>
<sequence length="691" mass="75055">MDRKEASKEPFLNLSSTMESKCFCCFATIITIYIRGVSSLSLTSSANPLAVGENVTLTLNPQMSISAGTWMLDGKVLVFWYPDTFIVSDSYKGQISFNLSTSQISVYSVQVNNSGLYVLQGMTPPVSAELKLSVQEPITNVSLTVSKTNLVEFNESVTFTCTARGTALVFSWYNGSYEVTTAKVQLINDGTGLIISNTTRYDSGPFRCSVANGISNGTSGSISLNVSYGPSNLTMTFLPNMMGYISGSNITLSCSCESKPAALFQWSYNGISFNITSPTFQLTSATQNQTGVYVCTAQNTVTLRYATVTRTISIIDPISAAPMVSAGEPPIFNNSFALNCDITGPVDSVYWIKDGVYLFPDSRLSLSNQNKTLTFNQLTLSDNGKYQCVASNAVSNVTSMAYYLIVNYGPWFTRISGPDNAEVGSNVTLNCSASSQPASQYSWFFQGSKVAEGSVYQDNSLSINSSGEYTCLAHNNFTGINSSATWNLTVIVGISSVVVTPSTLIPLASKDMQLFCNVSGLFKSIQWLKDNQILNTTVTNSIYMNDTTVEFHPLQITDDGSYQCVATNTFRPHVSLPYHLIVNYGPVDVTITADIKATIVLKCNAKSQPPSVYHWFFNNTFIKEDAMLVLSLMSPLCNNYTCVAINPVTNQTLSTSYVISEHNAAPPLQTSVLLTALCALVLPVLMLLKPF</sequence>
<reference evidence="6" key="1">
    <citation type="journal article" date="2016" name="Nat. Commun.">
        <title>The channel catfish genome sequence provides insights into the evolution of scale formation in teleosts.</title>
        <authorList>
            <person name="Liu Z."/>
            <person name="Liu S."/>
            <person name="Yao J."/>
            <person name="Bao L."/>
            <person name="Zhang J."/>
            <person name="Li Y."/>
            <person name="Jiang C."/>
            <person name="Sun L."/>
            <person name="Wang R."/>
            <person name="Zhang Y."/>
            <person name="Zhou T."/>
            <person name="Zeng Q."/>
            <person name="Fu Q."/>
            <person name="Gao S."/>
            <person name="Li N."/>
            <person name="Koren S."/>
            <person name="Jiang Y."/>
            <person name="Zimin A."/>
            <person name="Xu P."/>
            <person name="Phillippy A.M."/>
            <person name="Geng X."/>
            <person name="Song L."/>
            <person name="Sun F."/>
            <person name="Li C."/>
            <person name="Wang X."/>
            <person name="Chen A."/>
            <person name="Jin Y."/>
            <person name="Yuan Z."/>
            <person name="Yang Y."/>
            <person name="Tan S."/>
            <person name="Peatman E."/>
            <person name="Lu J."/>
            <person name="Qin Z."/>
            <person name="Dunham R."/>
            <person name="Li Z."/>
            <person name="Sonstegard T."/>
            <person name="Feng J."/>
            <person name="Danzmann R.G."/>
            <person name="Schroeder S."/>
            <person name="Scheffler B."/>
            <person name="Duke M.V."/>
            <person name="Ballard L."/>
            <person name="Kucuktas H."/>
            <person name="Kaltenboeck L."/>
            <person name="Liu H."/>
            <person name="Armbruster J."/>
            <person name="Xie Y."/>
            <person name="Kirby M.L."/>
            <person name="Tian Y."/>
            <person name="Flanagan M.E."/>
            <person name="Mu W."/>
            <person name="Waldbieser G.C."/>
        </authorList>
    </citation>
    <scope>NUCLEOTIDE SEQUENCE [LARGE SCALE GENOMIC DNA]</scope>
    <source>
        <strain evidence="6">SDA103</strain>
    </source>
</reference>
<evidence type="ECO:0000259" key="5">
    <source>
        <dbReference type="PROSITE" id="PS50835"/>
    </source>
</evidence>
<dbReference type="PANTHER" id="PTHR44337">
    <property type="entry name" value="CARCINOEMBRYONIC ANTIGEN-RELATED CELL ADHESION MOLECULE 8"/>
    <property type="match status" value="1"/>
</dbReference>
<evidence type="ECO:0000256" key="2">
    <source>
        <dbReference type="ARBA" id="ARBA00023157"/>
    </source>
</evidence>
<dbReference type="GeneID" id="108266461"/>
<organism evidence="6 7">
    <name type="scientific">Ictalurus punctatus</name>
    <name type="common">Channel catfish</name>
    <name type="synonym">Silurus punctatus</name>
    <dbReference type="NCBI Taxonomy" id="7998"/>
    <lineage>
        <taxon>Eukaryota</taxon>
        <taxon>Metazoa</taxon>
        <taxon>Chordata</taxon>
        <taxon>Craniata</taxon>
        <taxon>Vertebrata</taxon>
        <taxon>Euteleostomi</taxon>
        <taxon>Actinopterygii</taxon>
        <taxon>Neopterygii</taxon>
        <taxon>Teleostei</taxon>
        <taxon>Ostariophysi</taxon>
        <taxon>Siluriformes</taxon>
        <taxon>Ictaluridae</taxon>
        <taxon>Ictalurus</taxon>
    </lineage>
</organism>
<dbReference type="PROSITE" id="PS50835">
    <property type="entry name" value="IG_LIKE"/>
    <property type="match status" value="6"/>
</dbReference>
<dbReference type="SMART" id="SM00408">
    <property type="entry name" value="IGc2"/>
    <property type="match status" value="5"/>
</dbReference>
<dbReference type="Pfam" id="PF07679">
    <property type="entry name" value="I-set"/>
    <property type="match status" value="1"/>
</dbReference>